<dbReference type="EMBL" id="JAHRIO010080251">
    <property type="protein sequence ID" value="MEQ2184270.1"/>
    <property type="molecule type" value="Genomic_DNA"/>
</dbReference>
<feature type="non-terminal residue" evidence="1">
    <location>
        <position position="1"/>
    </location>
</feature>
<protein>
    <submittedName>
        <fullName evidence="1">Uncharacterized protein</fullName>
    </submittedName>
</protein>
<dbReference type="Proteomes" id="UP001476798">
    <property type="component" value="Unassembled WGS sequence"/>
</dbReference>
<evidence type="ECO:0000313" key="2">
    <source>
        <dbReference type="Proteomes" id="UP001476798"/>
    </source>
</evidence>
<keyword evidence="2" id="KW-1185">Reference proteome</keyword>
<accession>A0ABV0PL92</accession>
<comment type="caution">
    <text evidence="1">The sequence shown here is derived from an EMBL/GenBank/DDBJ whole genome shotgun (WGS) entry which is preliminary data.</text>
</comment>
<reference evidence="1 2" key="1">
    <citation type="submission" date="2021-06" db="EMBL/GenBank/DDBJ databases">
        <authorList>
            <person name="Palmer J.M."/>
        </authorList>
    </citation>
    <scope>NUCLEOTIDE SEQUENCE [LARGE SCALE GENOMIC DNA]</scope>
    <source>
        <strain evidence="1 2">GA_2019</strain>
        <tissue evidence="1">Muscle</tissue>
    </source>
</reference>
<name>A0ABV0PL92_9TELE</name>
<proteinExistence type="predicted"/>
<organism evidence="1 2">
    <name type="scientific">Goodea atripinnis</name>
    <dbReference type="NCBI Taxonomy" id="208336"/>
    <lineage>
        <taxon>Eukaryota</taxon>
        <taxon>Metazoa</taxon>
        <taxon>Chordata</taxon>
        <taxon>Craniata</taxon>
        <taxon>Vertebrata</taxon>
        <taxon>Euteleostomi</taxon>
        <taxon>Actinopterygii</taxon>
        <taxon>Neopterygii</taxon>
        <taxon>Teleostei</taxon>
        <taxon>Neoteleostei</taxon>
        <taxon>Acanthomorphata</taxon>
        <taxon>Ovalentaria</taxon>
        <taxon>Atherinomorphae</taxon>
        <taxon>Cyprinodontiformes</taxon>
        <taxon>Goodeidae</taxon>
        <taxon>Goodea</taxon>
    </lineage>
</organism>
<evidence type="ECO:0000313" key="1">
    <source>
        <dbReference type="EMBL" id="MEQ2184270.1"/>
    </source>
</evidence>
<sequence length="110" mass="11948">PAKTSGNSKTMTLVETPLLVESSLHQDCVEKAGNARTLVFDANFAQNHKNHRGVSGMNIPDLSNRVKGGLASALIRLPTLKAVDQAPAPQGRWQRTCPLEADAIRYPHFC</sequence>
<gene>
    <name evidence="1" type="ORF">GOODEAATRI_006097</name>
</gene>